<evidence type="ECO:0000256" key="1">
    <source>
        <dbReference type="SAM" id="MobiDB-lite"/>
    </source>
</evidence>
<sequence>MSASIWRTLLALTCWPCDTSHPNDPHTANDPVPEESSDDQAETISTSHGHQITTGHDTPSSNKSDSDENEPNEPPLDLNDINKLNVTTLRNKLIELTLCKQAETSASYKKPSHCSTFHHELSCINDAMKEMPKLTTKNCITKPGDKKFNWKLDRNLCMILQSHAKLTGTDNINYLFIQTAKAKPWRLHKLYSHLKKDLTKMEHIAELTLLNEASRIQMFNTDVQKLVADINKHWAKAESMGYNLTRVLKIKTLIDQTKFIATYQNCITNLQDNG</sequence>
<proteinExistence type="predicted"/>
<keyword evidence="2" id="KW-0732">Signal</keyword>
<dbReference type="Proteomes" id="UP000006174">
    <property type="component" value="Unassembled WGS sequence"/>
</dbReference>
<keyword evidence="4" id="KW-1185">Reference proteome</keyword>
<evidence type="ECO:0000256" key="2">
    <source>
        <dbReference type="SAM" id="SignalP"/>
    </source>
</evidence>
<evidence type="ECO:0000313" key="3">
    <source>
        <dbReference type="EMBL" id="CCF52921.1"/>
    </source>
</evidence>
<dbReference type="EMBL" id="CAGI01000178">
    <property type="protein sequence ID" value="CCF52921.1"/>
    <property type="molecule type" value="Genomic_DNA"/>
</dbReference>
<dbReference type="HOGENOM" id="CLU_861063_0_0_1"/>
<feature type="compositionally biased region" description="Polar residues" evidence="1">
    <location>
        <begin position="42"/>
        <end position="63"/>
    </location>
</feature>
<dbReference type="AlphaFoldDB" id="I2G178"/>
<feature type="chain" id="PRO_5003658045" evidence="2">
    <location>
        <begin position="20"/>
        <end position="274"/>
    </location>
</feature>
<reference evidence="3 4" key="1">
    <citation type="journal article" date="2012" name="Plant Cell">
        <title>Genome comparison of barley and maize smut fungi reveals targeted loss of RNA silencing components and species-specific presence of transposable elements.</title>
        <authorList>
            <person name="Laurie J.D."/>
            <person name="Ali S."/>
            <person name="Linning R."/>
            <person name="Mannhaupt G."/>
            <person name="Wong P."/>
            <person name="Gueldener U."/>
            <person name="Muensterkoetter M."/>
            <person name="Moore R."/>
            <person name="Kahmann R."/>
            <person name="Bakkeren G."/>
            <person name="Schirawski J."/>
        </authorList>
    </citation>
    <scope>NUCLEOTIDE SEQUENCE [LARGE SCALE GENOMIC DNA]</scope>
    <source>
        <strain evidence="4">Uh4875-4</strain>
    </source>
</reference>
<feature type="compositionally biased region" description="Acidic residues" evidence="1">
    <location>
        <begin position="32"/>
        <end position="41"/>
    </location>
</feature>
<gene>
    <name evidence="3" type="ORF">UHOR_15734</name>
</gene>
<feature type="signal peptide" evidence="2">
    <location>
        <begin position="1"/>
        <end position="19"/>
    </location>
</feature>
<name>I2G178_USTHO</name>
<accession>I2G178</accession>
<organism evidence="3 4">
    <name type="scientific">Ustilago hordei</name>
    <name type="common">Barley covered smut fungus</name>
    <dbReference type="NCBI Taxonomy" id="120017"/>
    <lineage>
        <taxon>Eukaryota</taxon>
        <taxon>Fungi</taxon>
        <taxon>Dikarya</taxon>
        <taxon>Basidiomycota</taxon>
        <taxon>Ustilaginomycotina</taxon>
        <taxon>Ustilaginomycetes</taxon>
        <taxon>Ustilaginales</taxon>
        <taxon>Ustilaginaceae</taxon>
        <taxon>Ustilago</taxon>
    </lineage>
</organism>
<protein>
    <submittedName>
        <fullName evidence="3">Uncharacterized protein</fullName>
    </submittedName>
</protein>
<feature type="region of interest" description="Disordered" evidence="1">
    <location>
        <begin position="20"/>
        <end position="81"/>
    </location>
</feature>
<comment type="caution">
    <text evidence="3">The sequence shown here is derived from an EMBL/GenBank/DDBJ whole genome shotgun (WGS) entry which is preliminary data.</text>
</comment>
<evidence type="ECO:0000313" key="4">
    <source>
        <dbReference type="Proteomes" id="UP000006174"/>
    </source>
</evidence>